<keyword evidence="3" id="KW-0645">Protease</keyword>
<evidence type="ECO:0000313" key="17">
    <source>
        <dbReference type="EMBL" id="ATO59719.1"/>
    </source>
</evidence>
<keyword evidence="11" id="KW-0946">Virion</keyword>
<evidence type="ECO:0000256" key="5">
    <source>
        <dbReference type="ARBA" id="ARBA00022695"/>
    </source>
</evidence>
<feature type="domain" description="Peptidase C3" evidence="16">
    <location>
        <begin position="1206"/>
        <end position="1423"/>
    </location>
</feature>
<dbReference type="SUPFAM" id="SSF52540">
    <property type="entry name" value="P-loop containing nucleoside triphosphate hydrolases"/>
    <property type="match status" value="1"/>
</dbReference>
<proteinExistence type="predicted"/>
<dbReference type="Gene3D" id="3.30.70.270">
    <property type="match status" value="1"/>
</dbReference>
<dbReference type="InterPro" id="IPR027417">
    <property type="entry name" value="P-loop_NTPase"/>
</dbReference>
<evidence type="ECO:0000259" key="15">
    <source>
        <dbReference type="PROSITE" id="PS51218"/>
    </source>
</evidence>
<dbReference type="InterPro" id="IPR001205">
    <property type="entry name" value="RNA-dir_pol_C"/>
</dbReference>
<evidence type="ECO:0000256" key="2">
    <source>
        <dbReference type="ARBA" id="ARBA00022484"/>
    </source>
</evidence>
<dbReference type="Gene3D" id="2.60.120.20">
    <property type="match status" value="1"/>
</dbReference>
<keyword evidence="8" id="KW-0347">Helicase</keyword>
<evidence type="ECO:0000256" key="9">
    <source>
        <dbReference type="ARBA" id="ARBA00022807"/>
    </source>
</evidence>
<dbReference type="GO" id="GO:0005524">
    <property type="term" value="F:ATP binding"/>
    <property type="evidence" value="ECO:0007669"/>
    <property type="project" value="UniProtKB-KW"/>
</dbReference>
<dbReference type="PROSITE" id="PS51874">
    <property type="entry name" value="PCV_3C_PRO"/>
    <property type="match status" value="1"/>
</dbReference>
<keyword evidence="10" id="KW-0067">ATP-binding</keyword>
<dbReference type="GO" id="GO:0006508">
    <property type="term" value="P:proteolysis"/>
    <property type="evidence" value="ECO:0007669"/>
    <property type="project" value="UniProtKB-KW"/>
</dbReference>
<dbReference type="PROSITE" id="PS51218">
    <property type="entry name" value="SF3_HELICASE_2"/>
    <property type="match status" value="1"/>
</dbReference>
<keyword evidence="12" id="KW-0693">Viral RNA replication</keyword>
<comment type="subcellular location">
    <subcellularLocation>
        <location evidence="1">Virion</location>
    </subcellularLocation>
</comment>
<dbReference type="GO" id="GO:0003968">
    <property type="term" value="F:RNA-directed RNA polymerase activity"/>
    <property type="evidence" value="ECO:0007669"/>
    <property type="project" value="UniProtKB-KW"/>
</dbReference>
<dbReference type="SUPFAM" id="SSF88633">
    <property type="entry name" value="Positive stranded ssRNA viruses"/>
    <property type="match status" value="1"/>
</dbReference>
<dbReference type="GO" id="GO:0003723">
    <property type="term" value="F:RNA binding"/>
    <property type="evidence" value="ECO:0007669"/>
    <property type="project" value="InterPro"/>
</dbReference>
<keyword evidence="13" id="KW-0812">Transmembrane</keyword>
<feature type="transmembrane region" description="Helical" evidence="13">
    <location>
        <begin position="69"/>
        <end position="92"/>
    </location>
</feature>
<keyword evidence="9" id="KW-0788">Thiol protease</keyword>
<evidence type="ECO:0000259" key="16">
    <source>
        <dbReference type="PROSITE" id="PS51874"/>
    </source>
</evidence>
<keyword evidence="13" id="KW-1133">Transmembrane helix</keyword>
<dbReference type="CDD" id="cd23169">
    <property type="entry name" value="ps-ssRNAv-Picornavirales"/>
    <property type="match status" value="1"/>
</dbReference>
<dbReference type="InterPro" id="IPR014759">
    <property type="entry name" value="Helicase_SF3_ssRNA_vir"/>
</dbReference>
<dbReference type="GO" id="GO:0044423">
    <property type="term" value="C:virion component"/>
    <property type="evidence" value="ECO:0007669"/>
    <property type="project" value="UniProtKB-KW"/>
</dbReference>
<keyword evidence="6" id="KW-0547">Nucleotide-binding</keyword>
<dbReference type="GO" id="GO:0004197">
    <property type="term" value="F:cysteine-type endopeptidase activity"/>
    <property type="evidence" value="ECO:0007669"/>
    <property type="project" value="InterPro"/>
</dbReference>
<dbReference type="SUPFAM" id="SSF50494">
    <property type="entry name" value="Trypsin-like serine proteases"/>
    <property type="match status" value="1"/>
</dbReference>
<organismHost>
    <name type="scientific">Solenopsis invicta</name>
    <name type="common">Red imported fire ant</name>
    <name type="synonym">Solenopsis wagneri</name>
    <dbReference type="NCBI Taxonomy" id="13686"/>
</organismHost>
<feature type="domain" description="RdRp catalytic" evidence="14">
    <location>
        <begin position="1914"/>
        <end position="2042"/>
    </location>
</feature>
<evidence type="ECO:0000256" key="13">
    <source>
        <dbReference type="SAM" id="Phobius"/>
    </source>
</evidence>
<dbReference type="EMBL" id="MF797911">
    <property type="protein sequence ID" value="ATO59719.1"/>
    <property type="molecule type" value="Genomic_RNA"/>
</dbReference>
<dbReference type="InterPro" id="IPR043128">
    <property type="entry name" value="Rev_trsase/Diguanyl_cyclase"/>
</dbReference>
<dbReference type="InterPro" id="IPR007094">
    <property type="entry name" value="RNA-dir_pol_PSvirus"/>
</dbReference>
<feature type="domain" description="SF3 helicase" evidence="15">
    <location>
        <begin position="369"/>
        <end position="543"/>
    </location>
</feature>
<dbReference type="InterPro" id="IPR009003">
    <property type="entry name" value="Peptidase_S1_PA"/>
</dbReference>
<keyword evidence="4" id="KW-0808">Transferase</keyword>
<accession>A0A2D1LXR7</accession>
<evidence type="ECO:0000256" key="4">
    <source>
        <dbReference type="ARBA" id="ARBA00022679"/>
    </source>
</evidence>
<dbReference type="CDD" id="cd00048">
    <property type="entry name" value="DSRM_SF"/>
    <property type="match status" value="1"/>
</dbReference>
<dbReference type="SUPFAM" id="SSF56672">
    <property type="entry name" value="DNA/RNA polymerases"/>
    <property type="match status" value="1"/>
</dbReference>
<feature type="transmembrane region" description="Helical" evidence="13">
    <location>
        <begin position="756"/>
        <end position="776"/>
    </location>
</feature>
<dbReference type="InterPro" id="IPR029053">
    <property type="entry name" value="Viral_coat"/>
</dbReference>
<protein>
    <submittedName>
        <fullName evidence="17">Nonstructural polyprotein</fullName>
    </submittedName>
</protein>
<dbReference type="GO" id="GO:0006351">
    <property type="term" value="P:DNA-templated transcription"/>
    <property type="evidence" value="ECO:0007669"/>
    <property type="project" value="InterPro"/>
</dbReference>
<dbReference type="GO" id="GO:0003724">
    <property type="term" value="F:RNA helicase activity"/>
    <property type="evidence" value="ECO:0007669"/>
    <property type="project" value="InterPro"/>
</dbReference>
<evidence type="ECO:0000256" key="6">
    <source>
        <dbReference type="ARBA" id="ARBA00022741"/>
    </source>
</evidence>
<evidence type="ECO:0000256" key="1">
    <source>
        <dbReference type="ARBA" id="ARBA00004328"/>
    </source>
</evidence>
<dbReference type="Pfam" id="PF00680">
    <property type="entry name" value="RdRP_1"/>
    <property type="match status" value="1"/>
</dbReference>
<name>A0A2D1LXR7_SINV3</name>
<evidence type="ECO:0000259" key="14">
    <source>
        <dbReference type="PROSITE" id="PS50507"/>
    </source>
</evidence>
<keyword evidence="13" id="KW-0472">Membrane</keyword>
<dbReference type="InterPro" id="IPR043502">
    <property type="entry name" value="DNA/RNA_pol_sf"/>
</dbReference>
<keyword evidence="2" id="KW-0696">RNA-directed RNA polymerase</keyword>
<evidence type="ECO:0000256" key="10">
    <source>
        <dbReference type="ARBA" id="ARBA00022840"/>
    </source>
</evidence>
<dbReference type="InterPro" id="IPR044067">
    <property type="entry name" value="PCV_3C_PRO"/>
</dbReference>
<organism evidence="17">
    <name type="scientific">Solenopsis invicta virus 3</name>
    <name type="common">SINV-3</name>
    <dbReference type="NCBI Taxonomy" id="631345"/>
    <lineage>
        <taxon>Viruses</taxon>
        <taxon>Riboviria</taxon>
        <taxon>Orthornavirae</taxon>
        <taxon>Pisuviricota</taxon>
        <taxon>Pisoniviricetes</taxon>
        <taxon>Picornavirales</taxon>
        <taxon>Solinviviridae</taxon>
        <taxon>Invictavirus</taxon>
        <taxon>Invictavirus solenopsis</taxon>
    </lineage>
</organism>
<dbReference type="PROSITE" id="PS50507">
    <property type="entry name" value="RDRP_SSRNA_POS"/>
    <property type="match status" value="1"/>
</dbReference>
<reference evidence="17" key="1">
    <citation type="submission" date="2017-08" db="EMBL/GenBank/DDBJ databases">
        <title>Complete genome sequence of a new isolate of Solenopsis invicta virus 3 from Solenopsis invicta x richteri hybrid ants.</title>
        <authorList>
            <person name="Valles S.M."/>
            <person name="Oliver J."/>
            <person name="Addesso K."/>
        </authorList>
    </citation>
    <scope>NUCLEOTIDE SEQUENCE</scope>
    <source>
        <strain evidence="17">Hybrid</strain>
    </source>
</reference>
<evidence type="ECO:0000256" key="8">
    <source>
        <dbReference type="ARBA" id="ARBA00022806"/>
    </source>
</evidence>
<keyword evidence="5" id="KW-0548">Nucleotidyltransferase</keyword>
<dbReference type="GO" id="GO:0039694">
    <property type="term" value="P:viral RNA genome replication"/>
    <property type="evidence" value="ECO:0007669"/>
    <property type="project" value="InterPro"/>
</dbReference>
<evidence type="ECO:0000256" key="11">
    <source>
        <dbReference type="ARBA" id="ARBA00022844"/>
    </source>
</evidence>
<dbReference type="Pfam" id="PF00910">
    <property type="entry name" value="RNA_helicase"/>
    <property type="match status" value="1"/>
</dbReference>
<evidence type="ECO:0000256" key="3">
    <source>
        <dbReference type="ARBA" id="ARBA00022670"/>
    </source>
</evidence>
<sequence length="2580" mass="299073">MSEKTQTFVQNETHVLDMTSDFKSDLSLEKVTSSVEQTDDLVSKIINNNDLDIKDLSFLRNLLLSTLQYLGIAKFVAINITLSILSILMLLINSCAKFTRIVNLSSHILNIITTLGLYFQVSSMEIEEITQTFENEFGTYDDDKILSHYIKICNLPNRKDVYEYISLNDLKYKIKLPDISFYELKNDILSKNKNLHLWIFQKFTDEFLAMWFGVQPYRISNLREMLVISRQGFIPKDLFNEIRKLCNMGVSVIISFIQSKLFDEPFKKRDCTQALKDASVISSPFDTLWNLISKQVCDNSAEERFTQTILDFTSEFDNFLGIPNYKFAKNQKLVNTISKSLDACAKFIRDCPKDKQTEIFPLQGLHTATVKRRNEILTNVMPKFARQEPFVVLFQGPGGIGKTHLVQQLATKCVNSFYQDHEDDYIEISPDDKYWPPLSGQRVAFFDEAGNLNDLTEDLLFRNIKSICSPAYFNCAAADIEHKISPCPFELVFATVNTDLDTLQSKISSTFGQASVFPIWRRCIVVECSWNEKELGPFNYKNPSGHRSDYSHITMNYMSYDDKTQKLALEKEINFDTLFDMIRLRFRKKQQEHDTKISILNNEIQRQSNSKQHFSVCLYGEPGQGKTYNLNKLITTFANATNLKIGSEEKPSIHIFDDYIKDENDENCSKFMDIYNNKLPNNSVIFSATNVYPKTRFFPTFFLTNLIYAFIQPFKQVGLYRRLGFDGYTDIPNSSVNAPIFVQNFKFYERKQHICYFLSLEFLKNIICYVFFFLYFPLKFIKKIDLIEIKDVNKYVYDKYINFLSLSKQIEIVEYPPNLENIEFDFRFNMNKFHRVSFNNPFELDKYIHFNKNSYDNLLHFDWKMYLSPRVKHRLALSYEKFFITISEVNKEIIIEELKRYVLLFKQFNIDPNMEINLGEYGSFYYINGKIHLMTINIESNVSEIPVFTDGDYVYISEHKIPVIDLFDNININSKYNLSFDQSIALNSFKTGDSFYSNAKVRKSLSKFVLLNYQTKFKLYLKEAKDKVKNFIETPIGHLLSILLTIFVISYASFKIYSKFSNIFSKDEAIEDQRKGEKKIKKITNYDSDGVQPQRKGEKKIKKITNYDSDGVQPQSNVKVEEEIKLVFDPTGQKLLFGNDFTSELETLVELEKDDEEFTKSKIDNKSMAGLRREVRRRRYARSKKAQIEKQEVLTLPDVNGFEGGKPYFQIAEEKARKNLCQIYMIANNENCIASKFSDHIVCYGLFVFKKRLASVGHIVEALKCAPGYNLYAGCDQFNGKLYKMNLVRNYRKRELSVWDVDCPNDFIDLTSFFIPKEELYDAENCNTVLGRFGMNKREVYLYGNCEFIQEFFKVDNKGAQEFGYIDWATVDITLTTGGDCGLPYYICERKKFHNKIMGLHFAGNNVNHKTIGMSALIYKEDLVAWKGAERQSKCKFCDVKDIIIAQPDIPKEKYKGYNHEIVWNSLHESSPTTLNEELEHYLNIFPKFTGTIIKHSGDKFYGSVKHSHTQFISKFKTELTVTNGWKLSTAGDCQFESNHISPNTEVMYRVVDVQFNSIFKAFKSQPYIKNFRLIANVYEKDGKQRVTILTIIPVSDFNVKQQTVRQALVPLHLNEDEEVYVTEDVSDIFKTAIKRKQRGILPDVPYETVENETVEILGITHRNMTPEPAQMYKPTPFYKLALKFNLDHKLPVNFNMKDCPQEQKDMMVLDRLGQPNPRITQSLKWAHKDYSPDYELRKYVKEQYMCNIMEYYAGCNLLTEEQILRGYGPNHRLYGALGGMEIDSSIGWTMKELYRVTKKSDVINLDSNGNYSFLNNEAAQYTQELLKISMEQAHNGQRYYTAFNELMKMEKLKPSKNFIPRTFTAQDLNGVLMERWILGEFTARALAWDENCAVGCNPYATFHKFATKFFKFKNFFSCDYKNFDRTIPKCVFEDFRDMLIQANPHMKNEIYACFQTIIDRIQVSGNSILLVHGGMPSGCVPTAPLNSKVNDIMIYTAYVNILRRADRGDITSYRYYRDLVCRLFYGDDVIIAVDDSIADIFNCQTLSEEMKILFGMNMTDGSKSDIIPKFETIETLSFISRFFRPLKHQENFIVGALKKISIQTHFYYATDDTPEHFGQVFKTIQEEAALWEEEYFNKIQSYIQEIIRKFPEISKFFNFESYKSIQKRYIMNGWNEFVKLEKLDLNLNKKKSSKVTGIHSKQYSKFLKFLSRIENEKAALEGNFNKESVNTWYFKMSKAMHLNEIFQKGLISKPLAEFYFNEGQKMWDCNITFRRSKDDLPFTFSGSGTTKACAREQAAEEALVLFSQEDEIVRQINDIQSDCKFCKKMIRYKKLLSGVSIQRQMNVSKITENHVPSAGMMATDPSVAPDSGIATNTQTPSISRVLNPIARALDNPAGTGAPFDKHTYVYNVFTRWPEMSTVVNKSLAAGAEVFKISLDPNKLPKRILQYIQFHKTIIPQIEVQILIGGAAGTVGWLKVGWVPDASTAKKYSLDDLQLVASETINLNSTITMSMIINDSRRNGMFRLTKSDPEPWPGIVCLVEHPITNVQRNDDVNYPVIVSVRLGPDCQLMQPYNDLN</sequence>
<keyword evidence="7" id="KW-0378">Hydrolase</keyword>
<evidence type="ECO:0000256" key="12">
    <source>
        <dbReference type="ARBA" id="ARBA00022953"/>
    </source>
</evidence>
<evidence type="ECO:0000256" key="7">
    <source>
        <dbReference type="ARBA" id="ARBA00022801"/>
    </source>
</evidence>
<dbReference type="InterPro" id="IPR000605">
    <property type="entry name" value="Helicase_SF3_ssDNA/RNA_vir"/>
</dbReference>